<evidence type="ECO:0000313" key="4">
    <source>
        <dbReference type="Proteomes" id="UP000054921"/>
    </source>
</evidence>
<feature type="compositionally biased region" description="Basic and acidic residues" evidence="1">
    <location>
        <begin position="434"/>
        <end position="443"/>
    </location>
</feature>
<dbReference type="Proteomes" id="UP000054921">
    <property type="component" value="Unassembled WGS sequence"/>
</dbReference>
<dbReference type="PATRIC" id="fig|28084.5.peg.2673"/>
<dbReference type="RefSeq" id="WP_028379798.1">
    <property type="nucleotide sequence ID" value="NZ_CAAAIT010000001.1"/>
</dbReference>
<evidence type="ECO:0000313" key="3">
    <source>
        <dbReference type="EMBL" id="VEB39192.1"/>
    </source>
</evidence>
<dbReference type="EMBL" id="LNXW01000013">
    <property type="protein sequence ID" value="KTC80456.1"/>
    <property type="molecule type" value="Genomic_DNA"/>
</dbReference>
<evidence type="ECO:0000256" key="1">
    <source>
        <dbReference type="SAM" id="MobiDB-lite"/>
    </source>
</evidence>
<keyword evidence="5" id="KW-1185">Reference proteome</keyword>
<accession>A0A0W0SAH2</accession>
<name>A0A0W0SAH2_9GAMM</name>
<dbReference type="AlphaFoldDB" id="A0A0W0SAH2"/>
<dbReference type="OrthoDB" id="5649158at2"/>
<dbReference type="EMBL" id="LR134173">
    <property type="protein sequence ID" value="VEB39192.1"/>
    <property type="molecule type" value="Genomic_DNA"/>
</dbReference>
<reference evidence="2 4" key="1">
    <citation type="submission" date="2015-11" db="EMBL/GenBank/DDBJ databases">
        <title>Genomic analysis of 38 Legionella species identifies large and diverse effector repertoires.</title>
        <authorList>
            <person name="Burstein D."/>
            <person name="Amaro F."/>
            <person name="Zusman T."/>
            <person name="Lifshitz Z."/>
            <person name="Cohen O."/>
            <person name="Gilbert J.A."/>
            <person name="Pupko T."/>
            <person name="Shuman H.A."/>
            <person name="Segal G."/>
        </authorList>
    </citation>
    <scope>NUCLEOTIDE SEQUENCE [LARGE SCALE GENOMIC DNA]</scope>
    <source>
        <strain evidence="2 4">ORW</strain>
    </source>
</reference>
<sequence>MTFVLKELSELRKHFDDTVDIILKRESKGKIEDLTNPNRKYELQFLTSILLKLEEQAKEKSPNLAYLSTVFYGAMLTVMQDIENNRGVMESSGLLNDRLKDAVGIGDEVKAEDKPDLYQNAKFHTALNTFLNQIFIEHDSRKGFAKDHMLTAVPTDNLSKLIQTSYKLEKDAQRAIVASFTTDGETISELVKFKAAKKSPISATNRFGGWEKLNADLDELIKEELADKNVAKIEKLKSKERICQLHFLNAIRESLKTAPIDEAEKTAILAGSMHLVRQQIKNEYASSYVSHEENSVILTGKKKKKGLNQILAVDEVNPQDVEALVTSATQYIQFMTVAPKINNKKAIRAAHIFSAITEFNPEFNLQSIFNLLIDMIHACRADALKVVVEEFKKETKAPEKPAKGYLGGLSSALGSLSFYNRSKKEDDEEEEDELEHKSNMTNG</sequence>
<feature type="region of interest" description="Disordered" evidence="1">
    <location>
        <begin position="420"/>
        <end position="443"/>
    </location>
</feature>
<reference evidence="3 5" key="2">
    <citation type="submission" date="2018-12" db="EMBL/GenBank/DDBJ databases">
        <authorList>
            <consortium name="Pathogen Informatics"/>
        </authorList>
    </citation>
    <scope>NUCLEOTIDE SEQUENCE [LARGE SCALE GENOMIC DNA]</scope>
    <source>
        <strain evidence="3 5">NCTC11976</strain>
    </source>
</reference>
<dbReference type="Pfam" id="PF16848">
    <property type="entry name" value="SoDot-IcmSS"/>
    <property type="match status" value="2"/>
</dbReference>
<dbReference type="InterPro" id="IPR044887">
    <property type="entry name" value="SoDot-IcmSS_sf"/>
</dbReference>
<dbReference type="Proteomes" id="UP000277577">
    <property type="component" value="Chromosome"/>
</dbReference>
<evidence type="ECO:0000313" key="2">
    <source>
        <dbReference type="EMBL" id="KTC80456.1"/>
    </source>
</evidence>
<dbReference type="Gene3D" id="1.20.1440.330">
    <property type="match status" value="2"/>
</dbReference>
<gene>
    <name evidence="2" type="ORF">Lche_2476</name>
    <name evidence="3" type="ORF">NCTC11976_03120</name>
</gene>
<protein>
    <submittedName>
        <fullName evidence="3">Dot/Icm secretion system substrate</fullName>
    </submittedName>
    <submittedName>
        <fullName evidence="2">Substrate of the Dot/Icm secretion system</fullName>
    </submittedName>
</protein>
<evidence type="ECO:0000313" key="5">
    <source>
        <dbReference type="Proteomes" id="UP000277577"/>
    </source>
</evidence>
<organism evidence="2 4">
    <name type="scientific">Legionella cherrii</name>
    <dbReference type="NCBI Taxonomy" id="28084"/>
    <lineage>
        <taxon>Bacteria</taxon>
        <taxon>Pseudomonadati</taxon>
        <taxon>Pseudomonadota</taxon>
        <taxon>Gammaproteobacteria</taxon>
        <taxon>Legionellales</taxon>
        <taxon>Legionellaceae</taxon>
        <taxon>Legionella</taxon>
    </lineage>
</organism>
<proteinExistence type="predicted"/>
<dbReference type="InterPro" id="IPR031758">
    <property type="entry name" value="SoDot-IcmSS"/>
</dbReference>
<dbReference type="STRING" id="28084.Lche_2476"/>